<keyword evidence="1" id="KW-0862">Zinc</keyword>
<feature type="compositionally biased region" description="Basic residues" evidence="2">
    <location>
        <begin position="138"/>
        <end position="154"/>
    </location>
</feature>
<sequence>MSKQQTRRKISLDSPLKQVHSNPIKDSPRRPSVFERLGTKAISSNPSQCPANVKPTDSFCRQWEQNGTCQYGKNCKYVSTHALISPSKRAAIKDASSKINNKSCSSSSTSGSSSTGSDSTSSEETSSTGSSESVESSRHHRHKAKHLSTRKVKRYSSSSDKEHIKRNNIRTGKGISPSKKSAHCSSVANVSNLHREMKHSKKRRSRDRSDGHSSPRKGGPGTTSGSKKSLSPPVFSSNANIHKRRSQSPLLKGGKQTVSTSKLGLGGRNAVSQHNARSPPGGLKDKHNRSVSPRSRERERNREKEEKERERDADREREREKEREKDREKDRDRDKRQREKEREPEKLREREKERDKDRNRSRSPKLKLKDGTSRSPRKEIKRKESPDHHSKSNRLSGGSQKGRDDNLSSKHKVSPSDNWHRENRKDDKEEERKRVDDRRHKEDLRKDVRPLEDKDHMRDRERERMHDREREKDKSKTQQGIPSLLTLNLQHNPNDFSPHVGGGVKERGAERNRSLERTGHIRNLSIDRGRERSLDRMSERSRGSERDRRCRNNNGGLEKGLDHSGLEKELAKALARNREQERTFERNERLQERVLDRGLDRNPERGLERSLDRGLDRGLERGLERGLDRGLERGLDRGHESRLDRSHERGIDRCLDRGLKGDRGLDRGSPRVMDRENERSLERGLDRDPVHGRLERGVERSLERPALERGSPRLDRDHRFSERSPGDRLFGAGHMDHNREQDEKSFDNSFEGRRERGRFSDQARYDKGAPSNDDRRLGPPDMAVFSEERRRGRDGGRQEVRGGQWEARNDRKRDHNHERDHGRERDHGPRGYDGGPRPSGPNNPGKRNDWEWEGRGRRSGKDWDGPHRNDNAPLDKEWNRFPPNQGDWSGDRRSGGWNDEWRQPANQATNPVVQPLLNRPPGRMLPLRDDSQNSTALKPEEHILDENSKAKDQSGPAHEAKNEVKIDGAGENATVCENSNNLPSNHKRVREVADGEETSAENKRLLLEKDSALEEVLSDISDDADEILNREDSELNHTNHGETIGVLEKETPQGNIQSSLPPQSGPHGHGSGSHRRTVDGAEGVGNLGFEEISDGELEEEARARGISDALGVDWASLVAETRPRAKIDKAGSTRQRWEGVRLLTYIGVSVEYAGPKLVKYLLKSAFNPPSDPSIMSTESTLIKTINLETSRDSNKHSKENEPSGSENPSCQVTGKSMETSEPTKKSDDDVNESRNKSEIYDRQIDTNDTIKIESSTILESGFKSGTESISLQARKSDPSAESKGKTADNVKEGKVEDSKVINNVKQENSVGERTGETDQILGNLFCEKLLHPVAGIHTALLERRARRQALFNCSGPYKRALSARRDLSIRRQLCSLPMRETTCDNGPAVDELYRLSLQMLERAS</sequence>
<evidence type="ECO:0000313" key="5">
    <source>
        <dbReference type="RefSeq" id="XP_026278787.1"/>
    </source>
</evidence>
<dbReference type="KEGG" id="foc:113206773"/>
<dbReference type="GO" id="GO:0008270">
    <property type="term" value="F:zinc ion binding"/>
    <property type="evidence" value="ECO:0007669"/>
    <property type="project" value="UniProtKB-KW"/>
</dbReference>
<feature type="compositionally biased region" description="Basic and acidic residues" evidence="2">
    <location>
        <begin position="807"/>
        <end position="830"/>
    </location>
</feature>
<feature type="region of interest" description="Disordered" evidence="2">
    <location>
        <begin position="1186"/>
        <end position="1242"/>
    </location>
</feature>
<feature type="compositionally biased region" description="Polar residues" evidence="2">
    <location>
        <begin position="1202"/>
        <end position="1220"/>
    </location>
</feature>
<feature type="compositionally biased region" description="Basic and acidic residues" evidence="2">
    <location>
        <begin position="418"/>
        <end position="476"/>
    </location>
</feature>
<dbReference type="InterPro" id="IPR040427">
    <property type="entry name" value="Flacc"/>
</dbReference>
<reference evidence="5" key="1">
    <citation type="submission" date="2025-08" db="UniProtKB">
        <authorList>
            <consortium name="RefSeq"/>
        </authorList>
    </citation>
    <scope>IDENTIFICATION</scope>
    <source>
        <tissue evidence="5">Whole organism</tissue>
    </source>
</reference>
<feature type="compositionally biased region" description="Polar residues" evidence="2">
    <location>
        <begin position="477"/>
        <end position="495"/>
    </location>
</feature>
<dbReference type="GO" id="GO:0036396">
    <property type="term" value="C:RNA N6-methyladenosine methyltransferase complex"/>
    <property type="evidence" value="ECO:0007669"/>
    <property type="project" value="InterPro"/>
</dbReference>
<feature type="compositionally biased region" description="Basic and acidic residues" evidence="2">
    <location>
        <begin position="1274"/>
        <end position="1294"/>
    </location>
</feature>
<feature type="compositionally biased region" description="Basic and acidic residues" evidence="2">
    <location>
        <begin position="294"/>
        <end position="360"/>
    </location>
</feature>
<keyword evidence="4" id="KW-1185">Reference proteome</keyword>
<feature type="compositionally biased region" description="Basic and acidic residues" evidence="2">
    <location>
        <begin position="846"/>
        <end position="879"/>
    </location>
</feature>
<feature type="region of interest" description="Disordered" evidence="2">
    <location>
        <begin position="655"/>
        <end position="1006"/>
    </location>
</feature>
<feature type="region of interest" description="Disordered" evidence="2">
    <location>
        <begin position="89"/>
        <end position="564"/>
    </location>
</feature>
<dbReference type="InterPro" id="IPR000571">
    <property type="entry name" value="Znf_CCCH"/>
</dbReference>
<dbReference type="GeneID" id="113206773"/>
<feature type="compositionally biased region" description="Basic and acidic residues" evidence="2">
    <location>
        <begin position="655"/>
        <end position="726"/>
    </location>
</feature>
<feature type="compositionally biased region" description="Basic and acidic residues" evidence="2">
    <location>
        <begin position="889"/>
        <end position="902"/>
    </location>
</feature>
<name>A0A6J1SCL1_FRAOC</name>
<dbReference type="OrthoDB" id="6022762at2759"/>
<feature type="region of interest" description="Disordered" evidence="2">
    <location>
        <begin position="1"/>
        <end position="31"/>
    </location>
</feature>
<feature type="compositionally biased region" description="Basic and acidic residues" evidence="2">
    <location>
        <begin position="1221"/>
        <end position="1242"/>
    </location>
</feature>
<evidence type="ECO:0000256" key="2">
    <source>
        <dbReference type="SAM" id="MobiDB-lite"/>
    </source>
</evidence>
<evidence type="ECO:0000259" key="3">
    <source>
        <dbReference type="PROSITE" id="PS50103"/>
    </source>
</evidence>
<evidence type="ECO:0000313" key="4">
    <source>
        <dbReference type="Proteomes" id="UP000504606"/>
    </source>
</evidence>
<feature type="compositionally biased region" description="Basic and acidic residues" evidence="2">
    <location>
        <begin position="786"/>
        <end position="800"/>
    </location>
</feature>
<feature type="domain" description="C3H1-type" evidence="3">
    <location>
        <begin position="54"/>
        <end position="84"/>
    </location>
</feature>
<dbReference type="Proteomes" id="UP000504606">
    <property type="component" value="Unplaced"/>
</dbReference>
<organism evidence="4 5">
    <name type="scientific">Frankliniella occidentalis</name>
    <name type="common">Western flower thrips</name>
    <name type="synonym">Euthrips occidentalis</name>
    <dbReference type="NCBI Taxonomy" id="133901"/>
    <lineage>
        <taxon>Eukaryota</taxon>
        <taxon>Metazoa</taxon>
        <taxon>Ecdysozoa</taxon>
        <taxon>Arthropoda</taxon>
        <taxon>Hexapoda</taxon>
        <taxon>Insecta</taxon>
        <taxon>Pterygota</taxon>
        <taxon>Neoptera</taxon>
        <taxon>Paraneoptera</taxon>
        <taxon>Thysanoptera</taxon>
        <taxon>Terebrantia</taxon>
        <taxon>Thripoidea</taxon>
        <taxon>Thripidae</taxon>
        <taxon>Frankliniella</taxon>
    </lineage>
</organism>
<feature type="compositionally biased region" description="Polar residues" evidence="2">
    <location>
        <begin position="975"/>
        <end position="984"/>
    </location>
</feature>
<dbReference type="GO" id="GO:0016556">
    <property type="term" value="P:mRNA modification"/>
    <property type="evidence" value="ECO:0007669"/>
    <property type="project" value="InterPro"/>
</dbReference>
<feature type="compositionally biased region" description="Polar residues" evidence="2">
    <location>
        <begin position="183"/>
        <end position="192"/>
    </location>
</feature>
<feature type="compositionally biased region" description="Basic and acidic residues" evidence="2">
    <location>
        <begin position="367"/>
        <end position="390"/>
    </location>
</feature>
<evidence type="ECO:0000256" key="1">
    <source>
        <dbReference type="PROSITE-ProRule" id="PRU00723"/>
    </source>
</evidence>
<keyword evidence="1" id="KW-0863">Zinc-finger</keyword>
<dbReference type="PANTHER" id="PTHR38563:SF1">
    <property type="entry name" value="FL(2)D-ASSOCIATED COMPLEX COMPONENT"/>
    <property type="match status" value="1"/>
</dbReference>
<dbReference type="PANTHER" id="PTHR38563">
    <property type="entry name" value="FL(2)D-ASSOCIATED COMPLEX COMPONENT"/>
    <property type="match status" value="1"/>
</dbReference>
<feature type="compositionally biased region" description="Low complexity" evidence="2">
    <location>
        <begin position="103"/>
        <end position="134"/>
    </location>
</feature>
<feature type="compositionally biased region" description="Basic and acidic residues" evidence="2">
    <location>
        <begin position="938"/>
        <end position="968"/>
    </location>
</feature>
<feature type="compositionally biased region" description="Low complexity" evidence="2">
    <location>
        <begin position="1057"/>
        <end position="1066"/>
    </location>
</feature>
<keyword evidence="1" id="KW-0479">Metal-binding</keyword>
<feature type="compositionally biased region" description="Basic and acidic residues" evidence="2">
    <location>
        <begin position="1189"/>
        <end position="1201"/>
    </location>
</feature>
<proteinExistence type="predicted"/>
<feature type="region of interest" description="Disordered" evidence="2">
    <location>
        <begin position="1053"/>
        <end position="1087"/>
    </location>
</feature>
<gene>
    <name evidence="5" type="primary">LOC113206773</name>
</gene>
<protein>
    <submittedName>
        <fullName evidence="5">Fl(2)d-associated complex component isoform X1</fullName>
    </submittedName>
</protein>
<accession>A0A6J1SCL1</accession>
<feature type="compositionally biased region" description="Basic and acidic residues" evidence="2">
    <location>
        <begin position="504"/>
        <end position="550"/>
    </location>
</feature>
<feature type="zinc finger region" description="C3H1-type" evidence="1">
    <location>
        <begin position="54"/>
        <end position="84"/>
    </location>
</feature>
<dbReference type="RefSeq" id="XP_026278787.1">
    <property type="nucleotide sequence ID" value="XM_026423002.2"/>
</dbReference>
<feature type="compositionally biased region" description="Basic and acidic residues" evidence="2">
    <location>
        <begin position="734"/>
        <end position="778"/>
    </location>
</feature>
<feature type="compositionally biased region" description="Basic residues" evidence="2">
    <location>
        <begin position="196"/>
        <end position="206"/>
    </location>
</feature>
<feature type="compositionally biased region" description="Low complexity" evidence="2">
    <location>
        <begin position="223"/>
        <end position="233"/>
    </location>
</feature>
<dbReference type="PROSITE" id="PS50103">
    <property type="entry name" value="ZF_C3H1"/>
    <property type="match status" value="1"/>
</dbReference>
<feature type="region of interest" description="Disordered" evidence="2">
    <location>
        <begin position="1269"/>
        <end position="1294"/>
    </location>
</feature>